<dbReference type="Gene3D" id="3.40.50.1390">
    <property type="entry name" value="Resolvase, N-terminal catalytic domain"/>
    <property type="match status" value="1"/>
</dbReference>
<evidence type="ECO:0000313" key="4">
    <source>
        <dbReference type="Proteomes" id="UP000435649"/>
    </source>
</evidence>
<dbReference type="SUPFAM" id="SSF53041">
    <property type="entry name" value="Resolvase-like"/>
    <property type="match status" value="1"/>
</dbReference>
<comment type="caution">
    <text evidence="3">The sequence shown here is derived from an EMBL/GenBank/DDBJ whole genome shotgun (WGS) entry which is preliminary data.</text>
</comment>
<feature type="region of interest" description="Disordered" evidence="1">
    <location>
        <begin position="1"/>
        <end position="34"/>
    </location>
</feature>
<evidence type="ECO:0000256" key="1">
    <source>
        <dbReference type="SAM" id="MobiDB-lite"/>
    </source>
</evidence>
<dbReference type="CDD" id="cd03768">
    <property type="entry name" value="SR_ResInv"/>
    <property type="match status" value="1"/>
</dbReference>
<dbReference type="InterPro" id="IPR050639">
    <property type="entry name" value="SSR_resolvase"/>
</dbReference>
<dbReference type="PANTHER" id="PTHR30461">
    <property type="entry name" value="DNA-INVERTASE FROM LAMBDOID PROPHAGE"/>
    <property type="match status" value="1"/>
</dbReference>
<dbReference type="PROSITE" id="PS51736">
    <property type="entry name" value="RECOMBINASES_3"/>
    <property type="match status" value="1"/>
</dbReference>
<dbReference type="PANTHER" id="PTHR30461:SF23">
    <property type="entry name" value="DNA RECOMBINASE-RELATED"/>
    <property type="match status" value="1"/>
</dbReference>
<dbReference type="SMART" id="SM00857">
    <property type="entry name" value="Resolvase"/>
    <property type="match status" value="1"/>
</dbReference>
<organism evidence="3 4">
    <name type="scientific">Victivallis lenta</name>
    <dbReference type="NCBI Taxonomy" id="2606640"/>
    <lineage>
        <taxon>Bacteria</taxon>
        <taxon>Pseudomonadati</taxon>
        <taxon>Lentisphaerota</taxon>
        <taxon>Lentisphaeria</taxon>
        <taxon>Victivallales</taxon>
        <taxon>Victivallaceae</taxon>
        <taxon>Victivallis</taxon>
    </lineage>
</organism>
<dbReference type="AlphaFoldDB" id="A0A844G9J1"/>
<accession>A0A844G9J1</accession>
<keyword evidence="4" id="KW-1185">Reference proteome</keyword>
<dbReference type="GO" id="GO:0000150">
    <property type="term" value="F:DNA strand exchange activity"/>
    <property type="evidence" value="ECO:0007669"/>
    <property type="project" value="InterPro"/>
</dbReference>
<feature type="domain" description="Resolvase/invertase-type recombinase catalytic" evidence="2">
    <location>
        <begin position="43"/>
        <end position="195"/>
    </location>
</feature>
<dbReference type="InterPro" id="IPR036162">
    <property type="entry name" value="Resolvase-like_N_sf"/>
</dbReference>
<evidence type="ECO:0000259" key="2">
    <source>
        <dbReference type="PROSITE" id="PS51736"/>
    </source>
</evidence>
<reference evidence="3 4" key="1">
    <citation type="submission" date="2019-08" db="EMBL/GenBank/DDBJ databases">
        <title>In-depth cultivation of the pig gut microbiome towards novel bacterial diversity and tailored functional studies.</title>
        <authorList>
            <person name="Wylensek D."/>
            <person name="Hitch T.C.A."/>
            <person name="Clavel T."/>
        </authorList>
    </citation>
    <scope>NUCLEOTIDE SEQUENCE [LARGE SCALE GENOMIC DNA]</scope>
    <source>
        <strain evidence="3 4">BBE-744-WT-12</strain>
    </source>
</reference>
<evidence type="ECO:0000313" key="3">
    <source>
        <dbReference type="EMBL" id="MST99512.1"/>
    </source>
</evidence>
<dbReference type="Proteomes" id="UP000435649">
    <property type="component" value="Unassembled WGS sequence"/>
</dbReference>
<proteinExistence type="predicted"/>
<sequence>MTGGFSRRSPPWRKSSPEPIGTATVSSGSPRRSNVAEITTSKRCAIYTRKSTDEGLDMDFNSLDAQREAAEAFIASQKHRGWSCLETDYSDGGFSGGNTERPALKRLLADIKSGKIDVVVVYKIDRLSRSLLDFASLQTVFDEHQVSFVSVTQDINTSTSSGRMMLNILMTFAQYEREIITERIRDKIAAAKKKGKHCGGPAPLGYASDPQTKKLIPGHIGDPM</sequence>
<protein>
    <submittedName>
        <fullName evidence="3">Recombinase family protein</fullName>
    </submittedName>
</protein>
<dbReference type="GO" id="GO:0003677">
    <property type="term" value="F:DNA binding"/>
    <property type="evidence" value="ECO:0007669"/>
    <property type="project" value="InterPro"/>
</dbReference>
<gene>
    <name evidence="3" type="ORF">FYJ85_21010</name>
</gene>
<dbReference type="InterPro" id="IPR006119">
    <property type="entry name" value="Resolv_N"/>
</dbReference>
<feature type="compositionally biased region" description="Low complexity" evidence="1">
    <location>
        <begin position="1"/>
        <end position="19"/>
    </location>
</feature>
<name>A0A844G9J1_9BACT</name>
<dbReference type="EMBL" id="VUNS01000039">
    <property type="protein sequence ID" value="MST99512.1"/>
    <property type="molecule type" value="Genomic_DNA"/>
</dbReference>
<dbReference type="Pfam" id="PF00239">
    <property type="entry name" value="Resolvase"/>
    <property type="match status" value="1"/>
</dbReference>
<feature type="compositionally biased region" description="Polar residues" evidence="1">
    <location>
        <begin position="23"/>
        <end position="34"/>
    </location>
</feature>